<organism evidence="2 3">
    <name type="scientific">Phyllosticta citrichinensis</name>
    <dbReference type="NCBI Taxonomy" id="1130410"/>
    <lineage>
        <taxon>Eukaryota</taxon>
        <taxon>Fungi</taxon>
        <taxon>Dikarya</taxon>
        <taxon>Ascomycota</taxon>
        <taxon>Pezizomycotina</taxon>
        <taxon>Dothideomycetes</taxon>
        <taxon>Dothideomycetes incertae sedis</taxon>
        <taxon>Botryosphaeriales</taxon>
        <taxon>Phyllostictaceae</taxon>
        <taxon>Phyllosticta</taxon>
    </lineage>
</organism>
<keyword evidence="3" id="KW-1185">Reference proteome</keyword>
<dbReference type="EMBL" id="JBBWUH010000010">
    <property type="protein sequence ID" value="KAK8156042.1"/>
    <property type="molecule type" value="Genomic_DNA"/>
</dbReference>
<protein>
    <submittedName>
        <fullName evidence="2">Uncharacterized protein</fullName>
    </submittedName>
</protein>
<reference evidence="2 3" key="1">
    <citation type="journal article" date="2022" name="G3 (Bethesda)">
        <title>Enemy or ally: a genomic approach to elucidate the lifestyle of Phyllosticta citrichinaensis.</title>
        <authorList>
            <person name="Buijs V.A."/>
            <person name="Groenewald J.Z."/>
            <person name="Haridas S."/>
            <person name="LaButti K.M."/>
            <person name="Lipzen A."/>
            <person name="Martin F.M."/>
            <person name="Barry K."/>
            <person name="Grigoriev I.V."/>
            <person name="Crous P.W."/>
            <person name="Seidl M.F."/>
        </authorList>
    </citation>
    <scope>NUCLEOTIDE SEQUENCE [LARGE SCALE GENOMIC DNA]</scope>
    <source>
        <strain evidence="2 3">CBS 129764</strain>
    </source>
</reference>
<evidence type="ECO:0000256" key="1">
    <source>
        <dbReference type="SAM" id="Phobius"/>
    </source>
</evidence>
<feature type="transmembrane region" description="Helical" evidence="1">
    <location>
        <begin position="179"/>
        <end position="199"/>
    </location>
</feature>
<accession>A0ABR1XJ46</accession>
<sequence>MWDGVRCGGRRAEVLVHVRGVEGGKKLASPFSRANGIEQKSGTPPADDGWSSSFGEMIGQRFNITGTCSFDVVDTVADAFVVYRPKPRFQYKKTASMLQVSSMQQQTGPRRRKRAQADSARLMRMFSSCPLQHAYNTMKNEQKGNMTEEALRSGMPADTTEWKLHVAKISGTPDFVKNGFGFLLLLAWACFALAGISTTRMDSLFYPAR</sequence>
<keyword evidence="1" id="KW-0472">Membrane</keyword>
<gene>
    <name evidence="2" type="ORF">IWX90DRAFT_418456</name>
</gene>
<name>A0ABR1XJ46_9PEZI</name>
<keyword evidence="1" id="KW-1133">Transmembrane helix</keyword>
<evidence type="ECO:0000313" key="3">
    <source>
        <dbReference type="Proteomes" id="UP001456524"/>
    </source>
</evidence>
<proteinExistence type="predicted"/>
<comment type="caution">
    <text evidence="2">The sequence shown here is derived from an EMBL/GenBank/DDBJ whole genome shotgun (WGS) entry which is preliminary data.</text>
</comment>
<dbReference type="Proteomes" id="UP001456524">
    <property type="component" value="Unassembled WGS sequence"/>
</dbReference>
<evidence type="ECO:0000313" key="2">
    <source>
        <dbReference type="EMBL" id="KAK8156042.1"/>
    </source>
</evidence>
<keyword evidence="1" id="KW-0812">Transmembrane</keyword>